<dbReference type="EMBL" id="BAAADO010000004">
    <property type="protein sequence ID" value="GAA0494037.1"/>
    <property type="molecule type" value="Genomic_DNA"/>
</dbReference>
<evidence type="ECO:0000256" key="1">
    <source>
        <dbReference type="SAM" id="MobiDB-lite"/>
    </source>
</evidence>
<evidence type="ECO:0000313" key="3">
    <source>
        <dbReference type="Proteomes" id="UP001500880"/>
    </source>
</evidence>
<name>A0ABN1BD23_9BACI</name>
<evidence type="ECO:0008006" key="4">
    <source>
        <dbReference type="Google" id="ProtNLM"/>
    </source>
</evidence>
<dbReference type="RefSeq" id="WP_343840597.1">
    <property type="nucleotide sequence ID" value="NZ_BAAADO010000004.1"/>
</dbReference>
<organism evidence="2 3">
    <name type="scientific">Salinibacillus aidingensis</name>
    <dbReference type="NCBI Taxonomy" id="237684"/>
    <lineage>
        <taxon>Bacteria</taxon>
        <taxon>Bacillati</taxon>
        <taxon>Bacillota</taxon>
        <taxon>Bacilli</taxon>
        <taxon>Bacillales</taxon>
        <taxon>Bacillaceae</taxon>
        <taxon>Salinibacillus</taxon>
    </lineage>
</organism>
<protein>
    <recommendedName>
        <fullName evidence="4">Lipoprotein</fullName>
    </recommendedName>
</protein>
<feature type="compositionally biased region" description="Basic and acidic residues" evidence="1">
    <location>
        <begin position="25"/>
        <end position="45"/>
    </location>
</feature>
<accession>A0ABN1BD23</accession>
<keyword evidence="3" id="KW-1185">Reference proteome</keyword>
<comment type="caution">
    <text evidence="2">The sequence shown here is derived from an EMBL/GenBank/DDBJ whole genome shotgun (WGS) entry which is preliminary data.</text>
</comment>
<feature type="region of interest" description="Disordered" evidence="1">
    <location>
        <begin position="23"/>
        <end position="46"/>
    </location>
</feature>
<sequence>MKKWLLFLSMALIFIGCSEDNNESQVKETTDKEEVTQETENKEEALPETLSIPVTDTEDSVTIHLENAPLLGRYIAASGKQPEEMAQSFKARHLTDEAGGLYMMSYACQEDKRSCSYLLIQKGEEENTVPLTDLAAFVSYQLSPDQEKIMLFFERGQKETKTHDIQVVDLTEHKLLSLQNEDLTEEVLNYNNPIEAMEWADSDTIKVRVPSHVNLENSSHNLGEEFILFEVT</sequence>
<dbReference type="Proteomes" id="UP001500880">
    <property type="component" value="Unassembled WGS sequence"/>
</dbReference>
<dbReference type="PROSITE" id="PS51257">
    <property type="entry name" value="PROKAR_LIPOPROTEIN"/>
    <property type="match status" value="1"/>
</dbReference>
<gene>
    <name evidence="2" type="ORF">GCM10008986_20690</name>
</gene>
<evidence type="ECO:0000313" key="2">
    <source>
        <dbReference type="EMBL" id="GAA0494037.1"/>
    </source>
</evidence>
<reference evidence="2 3" key="1">
    <citation type="journal article" date="2019" name="Int. J. Syst. Evol. Microbiol.">
        <title>The Global Catalogue of Microorganisms (GCM) 10K type strain sequencing project: providing services to taxonomists for standard genome sequencing and annotation.</title>
        <authorList>
            <consortium name="The Broad Institute Genomics Platform"/>
            <consortium name="The Broad Institute Genome Sequencing Center for Infectious Disease"/>
            <person name="Wu L."/>
            <person name="Ma J."/>
        </authorList>
    </citation>
    <scope>NUCLEOTIDE SEQUENCE [LARGE SCALE GENOMIC DNA]</scope>
    <source>
        <strain evidence="2 3">JCM 12389</strain>
    </source>
</reference>
<proteinExistence type="predicted"/>